<dbReference type="AlphaFoldDB" id="A0A1G9E0Q1"/>
<dbReference type="EMBL" id="FNFF01000010">
    <property type="protein sequence ID" value="SDK69684.1"/>
    <property type="molecule type" value="Genomic_DNA"/>
</dbReference>
<feature type="transmembrane region" description="Helical" evidence="2">
    <location>
        <begin position="345"/>
        <end position="361"/>
    </location>
</feature>
<dbReference type="Proteomes" id="UP000199155">
    <property type="component" value="Unassembled WGS sequence"/>
</dbReference>
<evidence type="ECO:0000313" key="3">
    <source>
        <dbReference type="EMBL" id="SDK69684.1"/>
    </source>
</evidence>
<feature type="transmembrane region" description="Helical" evidence="2">
    <location>
        <begin position="300"/>
        <end position="320"/>
    </location>
</feature>
<keyword evidence="4" id="KW-1185">Reference proteome</keyword>
<feature type="transmembrane region" description="Helical" evidence="2">
    <location>
        <begin position="225"/>
        <end position="243"/>
    </location>
</feature>
<organism evidence="3 4">
    <name type="scientific">Streptomyces indicus</name>
    <dbReference type="NCBI Taxonomy" id="417292"/>
    <lineage>
        <taxon>Bacteria</taxon>
        <taxon>Bacillati</taxon>
        <taxon>Actinomycetota</taxon>
        <taxon>Actinomycetes</taxon>
        <taxon>Kitasatosporales</taxon>
        <taxon>Streptomycetaceae</taxon>
        <taxon>Streptomyces</taxon>
    </lineage>
</organism>
<evidence type="ECO:0000313" key="4">
    <source>
        <dbReference type="Proteomes" id="UP000199155"/>
    </source>
</evidence>
<gene>
    <name evidence="3" type="ORF">SAMN05421806_110181</name>
</gene>
<feature type="transmembrane region" description="Helical" evidence="2">
    <location>
        <begin position="194"/>
        <end position="213"/>
    </location>
</feature>
<keyword evidence="2" id="KW-1133">Transmembrane helix</keyword>
<proteinExistence type="predicted"/>
<dbReference type="STRING" id="417292.SAMN05421806_110181"/>
<evidence type="ECO:0000256" key="1">
    <source>
        <dbReference type="SAM" id="MobiDB-lite"/>
    </source>
</evidence>
<feature type="transmembrane region" description="Helical" evidence="2">
    <location>
        <begin position="255"/>
        <end position="288"/>
    </location>
</feature>
<evidence type="ECO:0000256" key="2">
    <source>
        <dbReference type="SAM" id="Phobius"/>
    </source>
</evidence>
<protein>
    <recommendedName>
        <fullName evidence="5">Integral membrane protein</fullName>
    </recommendedName>
</protein>
<feature type="transmembrane region" description="Helical" evidence="2">
    <location>
        <begin position="368"/>
        <end position="384"/>
    </location>
</feature>
<feature type="region of interest" description="Disordered" evidence="1">
    <location>
        <begin position="1"/>
        <end position="67"/>
    </location>
</feature>
<feature type="transmembrane region" description="Helical" evidence="2">
    <location>
        <begin position="88"/>
        <end position="107"/>
    </location>
</feature>
<keyword evidence="2" id="KW-0812">Transmembrane</keyword>
<accession>A0A1G9E0Q1</accession>
<name>A0A1G9E0Q1_9ACTN</name>
<sequence length="568" mass="61471">MSRTESGAAVGRTEPEAAMSRTESGLSVGRDDPDLSVGRRGAAVTGGCADPSLPGAEPFPPYRRPLTIRTPRGATAVMGGLRSLRPSPFLVFGTLFWVLMSAAAWRVPICCDFGQHAAVVERLKADLLDPAHPMAAAPGDGSAYYSPYAVLQGLFAKVTGLAGWQVVKLSGPLNLLVLLTGLNRFVKALTPSRWAPLLALACMVLLWGTKMAWWSGYLGLMSMTGHLPFPSTFAIGLAFWAWALTARLARTSGSLLPYAGLGALCGLILLIHPISSVAAVIGVVSFLLGRVRRSQVRRMAPRWGLAALTAAAVVLLWPYYSVLSLVGDSSVDGIHRQLYEAMPERFWLAIIGLPALALRWWRDRRDPLVLMFVLGCLTIAYGWVSGHYTYGRIMGLTLIPLQFALAVELTQARPWTWGRRVLAAACGAGLALSFFSVQAGAVVPRAWDPVGFDQPPRWPSYDWAAERIAPGEVVLTNSYRATRSLPGYGPNLLAPAWPDASMAETERARRSKAVARYLAPGSTPAERAAVVRQFGVRWLLLSPDQRVPREARVVAWGPRTGEVLARVD</sequence>
<keyword evidence="2" id="KW-0472">Membrane</keyword>
<evidence type="ECO:0008006" key="5">
    <source>
        <dbReference type="Google" id="ProtNLM"/>
    </source>
</evidence>
<reference evidence="3 4" key="1">
    <citation type="submission" date="2016-10" db="EMBL/GenBank/DDBJ databases">
        <authorList>
            <person name="de Groot N.N."/>
        </authorList>
    </citation>
    <scope>NUCLEOTIDE SEQUENCE [LARGE SCALE GENOMIC DNA]</scope>
    <source>
        <strain evidence="3 4">CGMCC 4.5727</strain>
    </source>
</reference>